<dbReference type="InterPro" id="IPR001810">
    <property type="entry name" value="F-box_dom"/>
</dbReference>
<dbReference type="AlphaFoldDB" id="A0A7S0LKF4"/>
<evidence type="ECO:0000313" key="3">
    <source>
        <dbReference type="EMBL" id="CAD8615282.1"/>
    </source>
</evidence>
<feature type="region of interest" description="Disordered" evidence="1">
    <location>
        <begin position="17"/>
        <end position="45"/>
    </location>
</feature>
<sequence>MNTTSKSAAFWRCESDDCNPNARAESVTRGADTSDADSDTADPKEQTRKYIAVALQQLQGSISRETAEILVRALHRARLQKEPHDKAETLRGALTGNCGNALPTLRVAHQHKAALLEPAFPSLPDELTPCILDHLGARELARVACACRSWRLEAIRIAEHRLRSRRPLGQVRSGINWARALAAEEALFAAVGPRPKHAWWREWAPMRVEEVLLTGQPQRYAHAALYEPRGAMSVMSMLCRYAGGLSWMFDAGWALHQAAACLLIGTFGTAAIGLHLRCGSAKYAASTYAYCDALSARAWSLAAAAPLTYSAIDGVFGLGTTDTVWLMLEDEEVEKGMQFQTSAAVMASVEPVGMQEPQEPTVANAPPLVCFHSELAANGMLRSLLQVSPTNYQLPPLAQITVLYTQAAGEWQAFGRTMRRRCVHVSVSVPY</sequence>
<accession>A0A7S0LKF4</accession>
<dbReference type="Gene3D" id="1.20.1280.50">
    <property type="match status" value="1"/>
</dbReference>
<feature type="domain" description="F-box" evidence="2">
    <location>
        <begin position="121"/>
        <end position="151"/>
    </location>
</feature>
<protein>
    <recommendedName>
        <fullName evidence="2">F-box domain-containing protein</fullName>
    </recommendedName>
</protein>
<organism evidence="3">
    <name type="scientific">Coccolithus braarudii</name>
    <dbReference type="NCBI Taxonomy" id="221442"/>
    <lineage>
        <taxon>Eukaryota</taxon>
        <taxon>Haptista</taxon>
        <taxon>Haptophyta</taxon>
        <taxon>Prymnesiophyceae</taxon>
        <taxon>Coccolithales</taxon>
        <taxon>Coccolithaceae</taxon>
        <taxon>Coccolithus</taxon>
    </lineage>
</organism>
<dbReference type="Pfam" id="PF12937">
    <property type="entry name" value="F-box-like"/>
    <property type="match status" value="1"/>
</dbReference>
<gene>
    <name evidence="3" type="ORF">CPEL01642_LOCUS18663</name>
</gene>
<evidence type="ECO:0000259" key="2">
    <source>
        <dbReference type="Pfam" id="PF12937"/>
    </source>
</evidence>
<name>A0A7S0LKF4_9EUKA</name>
<proteinExistence type="predicted"/>
<dbReference type="SUPFAM" id="SSF81383">
    <property type="entry name" value="F-box domain"/>
    <property type="match status" value="1"/>
</dbReference>
<reference evidence="3" key="1">
    <citation type="submission" date="2021-01" db="EMBL/GenBank/DDBJ databases">
        <authorList>
            <person name="Corre E."/>
            <person name="Pelletier E."/>
            <person name="Niang G."/>
            <person name="Scheremetjew M."/>
            <person name="Finn R."/>
            <person name="Kale V."/>
            <person name="Holt S."/>
            <person name="Cochrane G."/>
            <person name="Meng A."/>
            <person name="Brown T."/>
            <person name="Cohen L."/>
        </authorList>
    </citation>
    <scope>NUCLEOTIDE SEQUENCE</scope>
    <source>
        <strain evidence="3">PLY182g</strain>
    </source>
</reference>
<dbReference type="EMBL" id="HBEY01039206">
    <property type="protein sequence ID" value="CAD8615282.1"/>
    <property type="molecule type" value="Transcribed_RNA"/>
</dbReference>
<dbReference type="InterPro" id="IPR036047">
    <property type="entry name" value="F-box-like_dom_sf"/>
</dbReference>
<evidence type="ECO:0000256" key="1">
    <source>
        <dbReference type="SAM" id="MobiDB-lite"/>
    </source>
</evidence>